<dbReference type="EMBL" id="AMCZ02000035">
    <property type="protein sequence ID" value="EWC39588.1"/>
    <property type="molecule type" value="Genomic_DNA"/>
</dbReference>
<protein>
    <submittedName>
        <fullName evidence="1">Uncharacterized protein</fullName>
    </submittedName>
</protein>
<dbReference type="OrthoDB" id="6894274at2"/>
<dbReference type="RefSeq" id="WP_003297492.1">
    <property type="nucleotide sequence ID" value="NZ_KK020676.1"/>
</dbReference>
<organism evidence="1 2">
    <name type="scientific">Stutzerimonas stutzeri KOS6</name>
    <dbReference type="NCBI Taxonomy" id="1218352"/>
    <lineage>
        <taxon>Bacteria</taxon>
        <taxon>Pseudomonadati</taxon>
        <taxon>Pseudomonadota</taxon>
        <taxon>Gammaproteobacteria</taxon>
        <taxon>Pseudomonadales</taxon>
        <taxon>Pseudomonadaceae</taxon>
        <taxon>Stutzerimonas</taxon>
    </lineage>
</organism>
<name>A0A061JLV5_STUST</name>
<comment type="caution">
    <text evidence="1">The sequence shown here is derived from an EMBL/GenBank/DDBJ whole genome shotgun (WGS) entry which is preliminary data.</text>
</comment>
<evidence type="ECO:0000313" key="2">
    <source>
        <dbReference type="Proteomes" id="UP000026923"/>
    </source>
</evidence>
<accession>A0A061JLV5</accession>
<dbReference type="AlphaFoldDB" id="A0A061JLV5"/>
<proteinExistence type="predicted"/>
<dbReference type="Proteomes" id="UP000026923">
    <property type="component" value="Unassembled WGS sequence"/>
</dbReference>
<evidence type="ECO:0000313" key="1">
    <source>
        <dbReference type="EMBL" id="EWC39588.1"/>
    </source>
</evidence>
<reference evidence="1 2" key="1">
    <citation type="journal article" date="2013" name="Genome Announc.">
        <title>Draft Genome of the Nitrogen-Fixing Bacterium Pseudomonas stutzeri Strain KOS6 Isolated from Industrial Hydrocarbon Sludge.</title>
        <authorList>
            <person name="Grigoryeva T.V."/>
            <person name="Laikov A.V."/>
            <person name="Naumova R.P."/>
            <person name="Manolov A.I."/>
            <person name="Larin A.K."/>
            <person name="Karpova I.Y."/>
            <person name="Semashko T.A."/>
            <person name="Alexeev D.G."/>
            <person name="Kostryukova E.S."/>
            <person name="Muller R."/>
            <person name="Govorun V.M."/>
        </authorList>
    </citation>
    <scope>NUCLEOTIDE SEQUENCE [LARGE SCALE GENOMIC DNA]</scope>
    <source>
        <strain evidence="1 2">KOS6</strain>
    </source>
</reference>
<sequence length="136" mass="15702">MSNPVWPDHFRYIDAIGPEGVSIICKRYVVIRETEHCYWLVVPSYVFIAKASLERGVIPKYAKRVLKVSGRRFAYPEKERALESYKARKRWQLSHAKLATERAMAALDEIKELSEIEDLRVCAGGEYIKNLGWEAA</sequence>
<gene>
    <name evidence="1" type="ORF">B597_019550</name>
</gene>
<dbReference type="HOGENOM" id="CLU_1804532_0_0_6"/>